<comment type="subunit">
    <text evidence="1">Heterodimer of SbcC and SbcD.</text>
</comment>
<evidence type="ECO:0000313" key="4">
    <source>
        <dbReference type="Proteomes" id="UP000019269"/>
    </source>
</evidence>
<proteinExistence type="inferred from homology"/>
<dbReference type="Proteomes" id="UP000019269">
    <property type="component" value="Chromosome"/>
</dbReference>
<keyword evidence="4" id="KW-1185">Reference proteome</keyword>
<comment type="function">
    <text evidence="1">SbcCD cleaves DNA hairpin structures. These structures can inhibit DNA replication and are intermediates in certain DNA recombination reactions. The complex acts as a 3'-&gt;5' double strand exonuclease that can open hairpins. It also has a 5' single-strand endonuclease activity.</text>
</comment>
<keyword evidence="1" id="KW-0233">DNA recombination</keyword>
<dbReference type="Gene3D" id="3.60.21.10">
    <property type="match status" value="1"/>
</dbReference>
<gene>
    <name evidence="1" type="primary">sbcD</name>
    <name evidence="3" type="ORF">BHY_0895</name>
</gene>
<dbReference type="EMBL" id="CP004146">
    <property type="protein sequence ID" value="AHH03846.1"/>
    <property type="molecule type" value="Genomic_DNA"/>
</dbReference>
<sequence length="107" mass="12724">MSTYRVLHTSDWHIGKKIGNFSRISEQQSFLNFLLEFIKNEKIDLLLIAGDVYDSKRPGLEEQKLINDFFYELSFTSCKWCVVITGNHDKKDYFKINKKILSKFNFF</sequence>
<protein>
    <recommendedName>
        <fullName evidence="1">Nuclease SbcCD subunit D</fullName>
    </recommendedName>
</protein>
<reference evidence="3" key="1">
    <citation type="submission" date="2013-02" db="EMBL/GenBank/DDBJ databases">
        <title>Comparative genomics of Borrelia species.</title>
        <authorList>
            <person name="Schwan T.G."/>
            <person name="Raffel S.J."/>
            <person name="Porcella S.F."/>
        </authorList>
    </citation>
    <scope>NUCLEOTIDE SEQUENCE [LARGE SCALE GENOMIC DNA]</scope>
    <source>
        <strain evidence="3">YOR</strain>
    </source>
</reference>
<keyword evidence="1 3" id="KW-0269">Exonuclease</keyword>
<feature type="domain" description="Calcineurin-like phosphoesterase" evidence="2">
    <location>
        <begin position="5"/>
        <end position="95"/>
    </location>
</feature>
<dbReference type="PANTHER" id="PTHR30337">
    <property type="entry name" value="COMPONENT OF ATP-DEPENDENT DSDNA EXONUCLEASE"/>
    <property type="match status" value="1"/>
</dbReference>
<accession>A0ABM5PI11</accession>
<dbReference type="InterPro" id="IPR004593">
    <property type="entry name" value="SbcD"/>
</dbReference>
<dbReference type="InterPro" id="IPR050535">
    <property type="entry name" value="DNA_Repair-Maintenance_Comp"/>
</dbReference>
<keyword evidence="1 3" id="KW-0378">Hydrolase</keyword>
<comment type="similarity">
    <text evidence="1">Belongs to the SbcD family.</text>
</comment>
<name>A0ABM5PI11_9SPIR</name>
<evidence type="ECO:0000256" key="1">
    <source>
        <dbReference type="RuleBase" id="RU363069"/>
    </source>
</evidence>
<dbReference type="InterPro" id="IPR004843">
    <property type="entry name" value="Calcineurin-like_PHP"/>
</dbReference>
<keyword evidence="1" id="KW-0255">Endonuclease</keyword>
<dbReference type="Pfam" id="PF00149">
    <property type="entry name" value="Metallophos"/>
    <property type="match status" value="1"/>
</dbReference>
<evidence type="ECO:0000313" key="3">
    <source>
        <dbReference type="EMBL" id="AHH03846.1"/>
    </source>
</evidence>
<dbReference type="InterPro" id="IPR029052">
    <property type="entry name" value="Metallo-depent_PP-like"/>
</dbReference>
<evidence type="ECO:0000259" key="2">
    <source>
        <dbReference type="Pfam" id="PF00149"/>
    </source>
</evidence>
<dbReference type="SUPFAM" id="SSF56300">
    <property type="entry name" value="Metallo-dependent phosphatases"/>
    <property type="match status" value="1"/>
</dbReference>
<keyword evidence="1" id="KW-0235">DNA replication</keyword>
<dbReference type="GO" id="GO:0004527">
    <property type="term" value="F:exonuclease activity"/>
    <property type="evidence" value="ECO:0007669"/>
    <property type="project" value="UniProtKB-KW"/>
</dbReference>
<dbReference type="NCBIfam" id="TIGR00619">
    <property type="entry name" value="sbcd"/>
    <property type="match status" value="1"/>
</dbReference>
<keyword evidence="1" id="KW-0540">Nuclease</keyword>
<organism evidence="3 4">
    <name type="scientific">Borrelia nietonii YOR</name>
    <dbReference type="NCBI Taxonomy" id="1293576"/>
    <lineage>
        <taxon>Bacteria</taxon>
        <taxon>Pseudomonadati</taxon>
        <taxon>Spirochaetota</taxon>
        <taxon>Spirochaetia</taxon>
        <taxon>Spirochaetales</taxon>
        <taxon>Borreliaceae</taxon>
        <taxon>Borrelia</taxon>
        <taxon>Borrelia nietonii</taxon>
    </lineage>
</organism>
<dbReference type="PANTHER" id="PTHR30337:SF0">
    <property type="entry name" value="NUCLEASE SBCCD SUBUNIT D"/>
    <property type="match status" value="1"/>
</dbReference>